<dbReference type="EMBL" id="BAAAEM010000002">
    <property type="protein sequence ID" value="GAA0472388.1"/>
    <property type="molecule type" value="Genomic_DNA"/>
</dbReference>
<proteinExistence type="predicted"/>
<evidence type="ECO:0008006" key="3">
    <source>
        <dbReference type="Google" id="ProtNLM"/>
    </source>
</evidence>
<dbReference type="RefSeq" id="WP_229956270.1">
    <property type="nucleotide sequence ID" value="NZ_BAAAEM010000002.1"/>
</dbReference>
<gene>
    <name evidence="1" type="ORF">GCM10009096_11890</name>
</gene>
<reference evidence="1 2" key="1">
    <citation type="journal article" date="2019" name="Int. J. Syst. Evol. Microbiol.">
        <title>The Global Catalogue of Microorganisms (GCM) 10K type strain sequencing project: providing services to taxonomists for standard genome sequencing and annotation.</title>
        <authorList>
            <consortium name="The Broad Institute Genomics Platform"/>
            <consortium name="The Broad Institute Genome Sequencing Center for Infectious Disease"/>
            <person name="Wu L."/>
            <person name="Ma J."/>
        </authorList>
    </citation>
    <scope>NUCLEOTIDE SEQUENCE [LARGE SCALE GENOMIC DNA]</scope>
    <source>
        <strain evidence="1 2">JCM 14162</strain>
    </source>
</reference>
<dbReference type="Proteomes" id="UP001500713">
    <property type="component" value="Unassembled WGS sequence"/>
</dbReference>
<evidence type="ECO:0000313" key="1">
    <source>
        <dbReference type="EMBL" id="GAA0472388.1"/>
    </source>
</evidence>
<name>A0ABN1ABK4_9SPHN</name>
<keyword evidence="2" id="KW-1185">Reference proteome</keyword>
<protein>
    <recommendedName>
        <fullName evidence="3">DUF1794 domain-containing protein</fullName>
    </recommendedName>
</protein>
<evidence type="ECO:0000313" key="2">
    <source>
        <dbReference type="Proteomes" id="UP001500713"/>
    </source>
</evidence>
<sequence length="174" mass="19507">MISALLWLPVMLAMEAPAPKDKTDTPHWLVGHWIGQGTLFKQPAKMILSVCPLSDDSGLELEYKVLAESEDGTKTRFTGRADYFPDGKGRWRGSWVGSNEVDHELTAFVSDKTFTATWHNETVETGQTRYELGITGQLKVTDFVLRDGARFEPFAQANYEKTSDCESSAEDRVQ</sequence>
<organism evidence="1 2">
    <name type="scientific">Parasphingorhabdus litoris</name>
    <dbReference type="NCBI Taxonomy" id="394733"/>
    <lineage>
        <taxon>Bacteria</taxon>
        <taxon>Pseudomonadati</taxon>
        <taxon>Pseudomonadota</taxon>
        <taxon>Alphaproteobacteria</taxon>
        <taxon>Sphingomonadales</taxon>
        <taxon>Sphingomonadaceae</taxon>
        <taxon>Parasphingorhabdus</taxon>
    </lineage>
</organism>
<accession>A0ABN1ABK4</accession>
<comment type="caution">
    <text evidence="1">The sequence shown here is derived from an EMBL/GenBank/DDBJ whole genome shotgun (WGS) entry which is preliminary data.</text>
</comment>